<accession>A0AAP0NJE1</accession>
<keyword evidence="2" id="KW-1185">Reference proteome</keyword>
<gene>
    <name evidence="1" type="ORF">L1049_017828</name>
</gene>
<reference evidence="1 2" key="1">
    <citation type="journal article" date="2024" name="Plant J.">
        <title>Genome sequences and population genomics reveal climatic adaptation and genomic divergence between two closely related sweetgum species.</title>
        <authorList>
            <person name="Xu W.Q."/>
            <person name="Ren C.Q."/>
            <person name="Zhang X.Y."/>
            <person name="Comes H.P."/>
            <person name="Liu X.H."/>
            <person name="Li Y.G."/>
            <person name="Kettle C.J."/>
            <person name="Jalonen R."/>
            <person name="Gaisberger H."/>
            <person name="Ma Y.Z."/>
            <person name="Qiu Y.X."/>
        </authorList>
    </citation>
    <scope>NUCLEOTIDE SEQUENCE [LARGE SCALE GENOMIC DNA]</scope>
    <source>
        <strain evidence="1">Hangzhou</strain>
    </source>
</reference>
<organism evidence="1 2">
    <name type="scientific">Liquidambar formosana</name>
    <name type="common">Formosan gum</name>
    <dbReference type="NCBI Taxonomy" id="63359"/>
    <lineage>
        <taxon>Eukaryota</taxon>
        <taxon>Viridiplantae</taxon>
        <taxon>Streptophyta</taxon>
        <taxon>Embryophyta</taxon>
        <taxon>Tracheophyta</taxon>
        <taxon>Spermatophyta</taxon>
        <taxon>Magnoliopsida</taxon>
        <taxon>eudicotyledons</taxon>
        <taxon>Gunneridae</taxon>
        <taxon>Pentapetalae</taxon>
        <taxon>Saxifragales</taxon>
        <taxon>Altingiaceae</taxon>
        <taxon>Liquidambar</taxon>
    </lineage>
</organism>
<dbReference type="AlphaFoldDB" id="A0AAP0NJE1"/>
<evidence type="ECO:0000313" key="2">
    <source>
        <dbReference type="Proteomes" id="UP001415857"/>
    </source>
</evidence>
<comment type="caution">
    <text evidence="1">The sequence shown here is derived from an EMBL/GenBank/DDBJ whole genome shotgun (WGS) entry which is preliminary data.</text>
</comment>
<proteinExistence type="predicted"/>
<dbReference type="Proteomes" id="UP001415857">
    <property type="component" value="Unassembled WGS sequence"/>
</dbReference>
<sequence length="101" mass="11797">MNLKVSEICRRVMAVDITMSKCSSYNPHFSNFFFFFFLLLGTETRTIKYFYGPPPHRTDGKADGMNRVAVIFKPIGKYQFSCFIFLAYTIGNNIHFEIYSH</sequence>
<evidence type="ECO:0000313" key="1">
    <source>
        <dbReference type="EMBL" id="KAK9273021.1"/>
    </source>
</evidence>
<name>A0AAP0NJE1_LIQFO</name>
<dbReference type="EMBL" id="JBBPBK010000012">
    <property type="protein sequence ID" value="KAK9273021.1"/>
    <property type="molecule type" value="Genomic_DNA"/>
</dbReference>
<protein>
    <submittedName>
        <fullName evidence="1">Uncharacterized protein</fullName>
    </submittedName>
</protein>